<keyword evidence="2" id="KW-0732">Signal</keyword>
<dbReference type="Proteomes" id="UP001378592">
    <property type="component" value="Unassembled WGS sequence"/>
</dbReference>
<keyword evidence="1" id="KW-0472">Membrane</keyword>
<name>A0AAN9Z4X1_9ORTH</name>
<feature type="transmembrane region" description="Helical" evidence="1">
    <location>
        <begin position="78"/>
        <end position="101"/>
    </location>
</feature>
<dbReference type="EMBL" id="JAZDUA010000098">
    <property type="protein sequence ID" value="KAK7868258.1"/>
    <property type="molecule type" value="Genomic_DNA"/>
</dbReference>
<evidence type="ECO:0008006" key="5">
    <source>
        <dbReference type="Google" id="ProtNLM"/>
    </source>
</evidence>
<dbReference type="AlphaFoldDB" id="A0AAN9Z4X1"/>
<keyword evidence="4" id="KW-1185">Reference proteome</keyword>
<evidence type="ECO:0000313" key="4">
    <source>
        <dbReference type="Proteomes" id="UP001378592"/>
    </source>
</evidence>
<feature type="chain" id="PRO_5042964674" description="Accessory gland protein" evidence="2">
    <location>
        <begin position="23"/>
        <end position="227"/>
    </location>
</feature>
<reference evidence="3 4" key="1">
    <citation type="submission" date="2024-03" db="EMBL/GenBank/DDBJ databases">
        <title>The genome assembly and annotation of the cricket Gryllus longicercus Weissman &amp; Gray.</title>
        <authorList>
            <person name="Szrajer S."/>
            <person name="Gray D."/>
            <person name="Ylla G."/>
        </authorList>
    </citation>
    <scope>NUCLEOTIDE SEQUENCE [LARGE SCALE GENOMIC DNA]</scope>
    <source>
        <strain evidence="3">DAG 2021-001</strain>
        <tissue evidence="3">Whole body minus gut</tissue>
    </source>
</reference>
<keyword evidence="1" id="KW-1133">Transmembrane helix</keyword>
<evidence type="ECO:0000313" key="3">
    <source>
        <dbReference type="EMBL" id="KAK7868258.1"/>
    </source>
</evidence>
<comment type="caution">
    <text evidence="3">The sequence shown here is derived from an EMBL/GenBank/DDBJ whole genome shotgun (WGS) entry which is preliminary data.</text>
</comment>
<feature type="signal peptide" evidence="2">
    <location>
        <begin position="1"/>
        <end position="22"/>
    </location>
</feature>
<proteinExistence type="predicted"/>
<evidence type="ECO:0000256" key="2">
    <source>
        <dbReference type="SAM" id="SignalP"/>
    </source>
</evidence>
<protein>
    <recommendedName>
        <fullName evidence="5">Accessory gland protein</fullName>
    </recommendedName>
</protein>
<gene>
    <name evidence="3" type="ORF">R5R35_000656</name>
</gene>
<keyword evidence="1" id="KW-0812">Transmembrane</keyword>
<evidence type="ECO:0000256" key="1">
    <source>
        <dbReference type="SAM" id="Phobius"/>
    </source>
</evidence>
<sequence>MLAMRVAAAGALQLLCAPFALGLFGGETFPSTPSNGSDRLFSFSKKRTRLRVELTFAIPFVSIPIGGRRRPDDALVDVNLGALGAGAVFSLAALLFIPQIFDGLHPEINFGREEERQRGLRGLWGRVDAALRQQRVDAGACAQRALCSLVAEARDGVRGGNDNSVHKIVDGVTSNAWLVGALQGTAVSGAIDRGRMGANCSRLYDACLLPEGGLQGALDELSNLVRR</sequence>
<organism evidence="3 4">
    <name type="scientific">Gryllus longicercus</name>
    <dbReference type="NCBI Taxonomy" id="2509291"/>
    <lineage>
        <taxon>Eukaryota</taxon>
        <taxon>Metazoa</taxon>
        <taxon>Ecdysozoa</taxon>
        <taxon>Arthropoda</taxon>
        <taxon>Hexapoda</taxon>
        <taxon>Insecta</taxon>
        <taxon>Pterygota</taxon>
        <taxon>Neoptera</taxon>
        <taxon>Polyneoptera</taxon>
        <taxon>Orthoptera</taxon>
        <taxon>Ensifera</taxon>
        <taxon>Gryllidea</taxon>
        <taxon>Grylloidea</taxon>
        <taxon>Gryllidae</taxon>
        <taxon>Gryllinae</taxon>
        <taxon>Gryllus</taxon>
    </lineage>
</organism>
<accession>A0AAN9Z4X1</accession>